<evidence type="ECO:0000259" key="2">
    <source>
        <dbReference type="Pfam" id="PF03413"/>
    </source>
</evidence>
<dbReference type="Gene3D" id="3.10.450.40">
    <property type="match status" value="2"/>
</dbReference>
<evidence type="ECO:0000256" key="1">
    <source>
        <dbReference type="SAM" id="SignalP"/>
    </source>
</evidence>
<name>A0A328BR20_9CAUL</name>
<organism evidence="3 4">
    <name type="scientific">Phenylobacterium kunshanense</name>
    <dbReference type="NCBI Taxonomy" id="1445034"/>
    <lineage>
        <taxon>Bacteria</taxon>
        <taxon>Pseudomonadati</taxon>
        <taxon>Pseudomonadota</taxon>
        <taxon>Alphaproteobacteria</taxon>
        <taxon>Caulobacterales</taxon>
        <taxon>Caulobacteraceae</taxon>
        <taxon>Phenylobacterium</taxon>
    </lineage>
</organism>
<evidence type="ECO:0000313" key="3">
    <source>
        <dbReference type="EMBL" id="RAK69079.1"/>
    </source>
</evidence>
<keyword evidence="4" id="KW-1185">Reference proteome</keyword>
<feature type="chain" id="PRO_5016249111" description="PepSY domain-containing protein" evidence="1">
    <location>
        <begin position="35"/>
        <end position="183"/>
    </location>
</feature>
<protein>
    <recommendedName>
        <fullName evidence="2">PepSY domain-containing protein</fullName>
    </recommendedName>
</protein>
<dbReference type="Proteomes" id="UP000249524">
    <property type="component" value="Unassembled WGS sequence"/>
</dbReference>
<comment type="caution">
    <text evidence="3">The sequence shown here is derived from an EMBL/GenBank/DDBJ whole genome shotgun (WGS) entry which is preliminary data.</text>
</comment>
<feature type="domain" description="PepSY" evidence="2">
    <location>
        <begin position="46"/>
        <end position="101"/>
    </location>
</feature>
<gene>
    <name evidence="3" type="ORF">DJ019_03475</name>
</gene>
<sequence length="183" mass="19409">MVGCGGRMRSTEMTKTTTALFVGAAVILAAPAMAQSAVQAAQPRIVSLSQAVATAETELGARAFDAELDRSGGQLVYEVDLVKAGRPIEAHIDATTGRLIRHTTPTRLRIPFANQDAKAAQGAPRSLSETIELIERSTHGRVTEIGLERAGGRHYYDVELAGAADRDVRVDLMTGAITPVIDD</sequence>
<proteinExistence type="predicted"/>
<keyword evidence="1" id="KW-0732">Signal</keyword>
<dbReference type="AlphaFoldDB" id="A0A328BR20"/>
<dbReference type="EMBL" id="QFYS01000001">
    <property type="protein sequence ID" value="RAK69079.1"/>
    <property type="molecule type" value="Genomic_DNA"/>
</dbReference>
<reference evidence="3 4" key="1">
    <citation type="submission" date="2018-05" db="EMBL/GenBank/DDBJ databases">
        <authorList>
            <person name="Lanie J.A."/>
            <person name="Ng W.-L."/>
            <person name="Kazmierczak K.M."/>
            <person name="Andrzejewski T.M."/>
            <person name="Davidsen T.M."/>
            <person name="Wayne K.J."/>
            <person name="Tettelin H."/>
            <person name="Glass J.I."/>
            <person name="Rusch D."/>
            <person name="Podicherti R."/>
            <person name="Tsui H.-C.T."/>
            <person name="Winkler M.E."/>
        </authorList>
    </citation>
    <scope>NUCLEOTIDE SEQUENCE [LARGE SCALE GENOMIC DNA]</scope>
    <source>
        <strain evidence="3 4">BUT-10</strain>
    </source>
</reference>
<evidence type="ECO:0000313" key="4">
    <source>
        <dbReference type="Proteomes" id="UP000249524"/>
    </source>
</evidence>
<dbReference type="InterPro" id="IPR025711">
    <property type="entry name" value="PepSY"/>
</dbReference>
<feature type="signal peptide" evidence="1">
    <location>
        <begin position="1"/>
        <end position="34"/>
    </location>
</feature>
<dbReference type="OrthoDB" id="7856745at2"/>
<accession>A0A328BR20</accession>
<dbReference type="Pfam" id="PF03413">
    <property type="entry name" value="PepSY"/>
    <property type="match status" value="1"/>
</dbReference>